<proteinExistence type="predicted"/>
<dbReference type="Proteomes" id="UP000078555">
    <property type="component" value="Unassembled WGS sequence"/>
</dbReference>
<evidence type="ECO:0000313" key="1">
    <source>
        <dbReference type="EMBL" id="SBT58066.1"/>
    </source>
</evidence>
<reference evidence="2" key="1">
    <citation type="submission" date="2016-05" db="EMBL/GenBank/DDBJ databases">
        <authorList>
            <person name="Naeem R."/>
        </authorList>
    </citation>
    <scope>NUCLEOTIDE SEQUENCE [LARGE SCALE GENOMIC DNA]</scope>
</reference>
<protein>
    <submittedName>
        <fullName evidence="1">PIR Superfamily Protein</fullName>
    </submittedName>
</protein>
<name>A0A1A9APB0_PLAOA</name>
<keyword evidence="2" id="KW-1185">Reference proteome</keyword>
<evidence type="ECO:0000313" key="2">
    <source>
        <dbReference type="Proteomes" id="UP000078555"/>
    </source>
</evidence>
<dbReference type="Pfam" id="PF05795">
    <property type="entry name" value="Plasmodium_Vir"/>
    <property type="match status" value="2"/>
</dbReference>
<dbReference type="InterPro" id="IPR008780">
    <property type="entry name" value="Plasmodium_Vir"/>
</dbReference>
<organism evidence="1 2">
    <name type="scientific">Plasmodium ovale wallikeri</name>
    <dbReference type="NCBI Taxonomy" id="864142"/>
    <lineage>
        <taxon>Eukaryota</taxon>
        <taxon>Sar</taxon>
        <taxon>Alveolata</taxon>
        <taxon>Apicomplexa</taxon>
        <taxon>Aconoidasida</taxon>
        <taxon>Haemosporida</taxon>
        <taxon>Plasmodiidae</taxon>
        <taxon>Plasmodium</taxon>
        <taxon>Plasmodium (Plasmodium)</taxon>
    </lineage>
</organism>
<accession>A0A1A9APB0</accession>
<sequence length="342" mass="39438">MSYKEEYRRLQALLGKTLSDIPSERFYDDLNNNYLDLWKHNSKCEEVYKIHKKIRNKKICEKILRHLENSTVSNNDNSGYDDCLLLKYWVYGALDKIFGSEDESQIGAAFAGVQYIWNYIVEYPNSKPYNKKCKEHFDVFDYNDWKNRKELYDYYVDFRTLFDTAMGFNQVCEEYYRKIEEKIPLYERFEEICSDQSKCPEFYDKYRPYNPKSFLSKLPCHGKIEKARAAEASAKASTLHDGAGLELGARSNSYDTGITQGSSEIGTKVGHSVLGVAPVLLTATALYRYTPIGSWIRNLGGNTTNSISNMEDGVMEPFLPSTEESGNLLFGNTSNYISYQPM</sequence>
<dbReference type="AlphaFoldDB" id="A0A1A9APB0"/>
<dbReference type="EMBL" id="FLRD01001748">
    <property type="protein sequence ID" value="SBT58066.1"/>
    <property type="molecule type" value="Genomic_DNA"/>
</dbReference>
<gene>
    <name evidence="1" type="ORF">POVWA1_085420</name>
</gene>